<accession>A0A3P1ARX5</accession>
<evidence type="ECO:0000313" key="2">
    <source>
        <dbReference type="Proteomes" id="UP000268372"/>
    </source>
</evidence>
<proteinExistence type="predicted"/>
<dbReference type="Proteomes" id="UP000268372">
    <property type="component" value="Unassembled WGS sequence"/>
</dbReference>
<dbReference type="EMBL" id="RQTJ01000033">
    <property type="protein sequence ID" value="RRA91758.1"/>
    <property type="molecule type" value="Genomic_DNA"/>
</dbReference>
<organism evidence="1 2">
    <name type="scientific">Paenimyroides viscosum</name>
    <dbReference type="NCBI Taxonomy" id="2488729"/>
    <lineage>
        <taxon>Bacteria</taxon>
        <taxon>Pseudomonadati</taxon>
        <taxon>Bacteroidota</taxon>
        <taxon>Flavobacteriia</taxon>
        <taxon>Flavobacteriales</taxon>
        <taxon>Flavobacteriaceae</taxon>
        <taxon>Paenimyroides</taxon>
    </lineage>
</organism>
<protein>
    <submittedName>
        <fullName evidence="1">Uncharacterized protein</fullName>
    </submittedName>
</protein>
<dbReference type="RefSeq" id="WP_124900166.1">
    <property type="nucleotide sequence ID" value="NZ_RQTJ01000033.1"/>
</dbReference>
<sequence length="69" mass="8588">MEENSYYEEYDGKKEKFYDPRFSLNTSNESNIWYFNPTLKKWIHVNFDSDPDYHKEKYFVFQIELTLTN</sequence>
<name>A0A3P1ARX5_9FLAO</name>
<comment type="caution">
    <text evidence="1">The sequence shown here is derived from an EMBL/GenBank/DDBJ whole genome shotgun (WGS) entry which is preliminary data.</text>
</comment>
<dbReference type="AlphaFoldDB" id="A0A3P1ARX5"/>
<keyword evidence="2" id="KW-1185">Reference proteome</keyword>
<reference evidence="1 2" key="1">
    <citation type="submission" date="2018-11" db="EMBL/GenBank/DDBJ databases">
        <title>Flavobacterium sp. nov., YIM 102796 draft genome.</title>
        <authorList>
            <person name="Li G."/>
            <person name="Jiang Y."/>
        </authorList>
    </citation>
    <scope>NUCLEOTIDE SEQUENCE [LARGE SCALE GENOMIC DNA]</scope>
    <source>
        <strain evidence="1 2">YIM 102796</strain>
    </source>
</reference>
<gene>
    <name evidence="1" type="ORF">EG242_12325</name>
</gene>
<evidence type="ECO:0000313" key="1">
    <source>
        <dbReference type="EMBL" id="RRA91758.1"/>
    </source>
</evidence>